<evidence type="ECO:0000256" key="4">
    <source>
        <dbReference type="ARBA" id="ARBA00022840"/>
    </source>
</evidence>
<evidence type="ECO:0000256" key="3">
    <source>
        <dbReference type="ARBA" id="ARBA00022741"/>
    </source>
</evidence>
<protein>
    <recommendedName>
        <fullName evidence="8">Histidine--tRNA ligase</fullName>
        <ecNumber evidence="8">6.1.1.21</ecNumber>
    </recommendedName>
    <alternativeName>
        <fullName evidence="8">Histidyl-tRNA synthetase</fullName>
        <shortName evidence="8">HisRS</shortName>
    </alternativeName>
</protein>
<keyword evidence="3 8" id="KW-0547">Nucleotide-binding</keyword>
<evidence type="ECO:0000256" key="7">
    <source>
        <dbReference type="ARBA" id="ARBA00047639"/>
    </source>
</evidence>
<dbReference type="CDD" id="cd00773">
    <property type="entry name" value="HisRS-like_core"/>
    <property type="match status" value="1"/>
</dbReference>
<dbReference type="GO" id="GO:0005524">
    <property type="term" value="F:ATP binding"/>
    <property type="evidence" value="ECO:0007669"/>
    <property type="project" value="UniProtKB-UniRule"/>
</dbReference>
<keyword evidence="4 8" id="KW-0067">ATP-binding</keyword>
<dbReference type="GO" id="GO:0006427">
    <property type="term" value="P:histidyl-tRNA aminoacylation"/>
    <property type="evidence" value="ECO:0007669"/>
    <property type="project" value="UniProtKB-UniRule"/>
</dbReference>
<organism evidence="11 12">
    <name type="scientific">candidate division KSB3 bacterium</name>
    <dbReference type="NCBI Taxonomy" id="2044937"/>
    <lineage>
        <taxon>Bacteria</taxon>
        <taxon>candidate division KSB3</taxon>
    </lineage>
</organism>
<evidence type="ECO:0000256" key="9">
    <source>
        <dbReference type="PIRSR" id="PIRSR001549-1"/>
    </source>
</evidence>
<dbReference type="EC" id="6.1.1.21" evidence="8"/>
<dbReference type="InterPro" id="IPR036621">
    <property type="entry name" value="Anticodon-bd_dom_sf"/>
</dbReference>
<dbReference type="SUPFAM" id="SSF52954">
    <property type="entry name" value="Class II aaRS ABD-related"/>
    <property type="match status" value="1"/>
</dbReference>
<dbReference type="GO" id="GO:0004821">
    <property type="term" value="F:histidine-tRNA ligase activity"/>
    <property type="evidence" value="ECO:0007669"/>
    <property type="project" value="UniProtKB-UniRule"/>
</dbReference>
<feature type="domain" description="Aminoacyl-transfer RNA synthetases class-II family profile" evidence="10">
    <location>
        <begin position="1"/>
        <end position="338"/>
    </location>
</feature>
<feature type="binding site" evidence="9">
    <location>
        <begin position="81"/>
        <end position="83"/>
    </location>
    <ligand>
        <name>L-histidine</name>
        <dbReference type="ChEBI" id="CHEBI:57595"/>
    </ligand>
</feature>
<keyword evidence="2 8" id="KW-0436">Ligase</keyword>
<accession>A0A2G6E6F8</accession>
<comment type="similarity">
    <text evidence="1 8">Belongs to the class-II aminoacyl-tRNA synthetase family.</text>
</comment>
<dbReference type="InterPro" id="IPR041715">
    <property type="entry name" value="HisRS-like_core"/>
</dbReference>
<dbReference type="PANTHER" id="PTHR43707">
    <property type="entry name" value="HISTIDYL-TRNA SYNTHETASE"/>
    <property type="match status" value="1"/>
</dbReference>
<dbReference type="SUPFAM" id="SSF55681">
    <property type="entry name" value="Class II aaRS and biotin synthetases"/>
    <property type="match status" value="1"/>
</dbReference>
<dbReference type="PANTHER" id="PTHR43707:SF1">
    <property type="entry name" value="HISTIDINE--TRNA LIGASE, MITOCHONDRIAL-RELATED"/>
    <property type="match status" value="1"/>
</dbReference>
<comment type="subcellular location">
    <subcellularLocation>
        <location evidence="8">Cytoplasm</location>
    </subcellularLocation>
</comment>
<dbReference type="Gene3D" id="3.30.930.10">
    <property type="entry name" value="Bira Bifunctional Protein, Domain 2"/>
    <property type="match status" value="1"/>
</dbReference>
<dbReference type="Proteomes" id="UP000229740">
    <property type="component" value="Unassembled WGS sequence"/>
</dbReference>
<dbReference type="InterPro" id="IPR004516">
    <property type="entry name" value="HisRS/HisZ"/>
</dbReference>
<evidence type="ECO:0000256" key="2">
    <source>
        <dbReference type="ARBA" id="ARBA00022598"/>
    </source>
</evidence>
<gene>
    <name evidence="8" type="primary">hisS</name>
    <name evidence="11" type="ORF">CSB45_06835</name>
</gene>
<dbReference type="InterPro" id="IPR015807">
    <property type="entry name" value="His-tRNA-ligase"/>
</dbReference>
<reference evidence="11 12" key="1">
    <citation type="submission" date="2017-10" db="EMBL/GenBank/DDBJ databases">
        <title>Novel microbial diversity and functional potential in the marine mammal oral microbiome.</title>
        <authorList>
            <person name="Dudek N.K."/>
            <person name="Sun C.L."/>
            <person name="Burstein D."/>
            <person name="Kantor R.S."/>
            <person name="Aliaga Goltsman D.S."/>
            <person name="Bik E.M."/>
            <person name="Thomas B.C."/>
            <person name="Banfield J.F."/>
            <person name="Relman D.A."/>
        </authorList>
    </citation>
    <scope>NUCLEOTIDE SEQUENCE [LARGE SCALE GENOMIC DNA]</scope>
    <source>
        <strain evidence="11">DOLZORAL124_49_17</strain>
    </source>
</reference>
<evidence type="ECO:0000313" key="11">
    <source>
        <dbReference type="EMBL" id="PID57537.1"/>
    </source>
</evidence>
<dbReference type="CDD" id="cd00859">
    <property type="entry name" value="HisRS_anticodon"/>
    <property type="match status" value="1"/>
</dbReference>
<dbReference type="AlphaFoldDB" id="A0A2G6E6F8"/>
<dbReference type="Gene3D" id="3.40.50.800">
    <property type="entry name" value="Anticodon-binding domain"/>
    <property type="match status" value="1"/>
</dbReference>
<feature type="binding site" evidence="9">
    <location>
        <position position="131"/>
    </location>
    <ligand>
        <name>L-histidine</name>
        <dbReference type="ChEBI" id="CHEBI:57595"/>
    </ligand>
</feature>
<dbReference type="NCBIfam" id="TIGR00442">
    <property type="entry name" value="hisS"/>
    <property type="match status" value="1"/>
</dbReference>
<evidence type="ECO:0000256" key="6">
    <source>
        <dbReference type="ARBA" id="ARBA00023146"/>
    </source>
</evidence>
<comment type="caution">
    <text evidence="11">The sequence shown here is derived from an EMBL/GenBank/DDBJ whole genome shotgun (WGS) entry which is preliminary data.</text>
</comment>
<dbReference type="InterPro" id="IPR006195">
    <property type="entry name" value="aa-tRNA-synth_II"/>
</dbReference>
<feature type="binding site" evidence="9">
    <location>
        <position position="113"/>
    </location>
    <ligand>
        <name>L-histidine</name>
        <dbReference type="ChEBI" id="CHEBI:57595"/>
    </ligand>
</feature>
<keyword evidence="5 8" id="KW-0648">Protein biosynthesis</keyword>
<dbReference type="HAMAP" id="MF_00127">
    <property type="entry name" value="His_tRNA_synth"/>
    <property type="match status" value="1"/>
</dbReference>
<dbReference type="Pfam" id="PF03129">
    <property type="entry name" value="HGTP_anticodon"/>
    <property type="match status" value="1"/>
</dbReference>
<dbReference type="EMBL" id="PDPS01000026">
    <property type="protein sequence ID" value="PID57537.1"/>
    <property type="molecule type" value="Genomic_DNA"/>
</dbReference>
<feature type="binding site" evidence="9">
    <location>
        <position position="258"/>
    </location>
    <ligand>
        <name>L-histidine</name>
        <dbReference type="ChEBI" id="CHEBI:57595"/>
    </ligand>
</feature>
<evidence type="ECO:0000256" key="5">
    <source>
        <dbReference type="ARBA" id="ARBA00022917"/>
    </source>
</evidence>
<dbReference type="InterPro" id="IPR045864">
    <property type="entry name" value="aa-tRNA-synth_II/BPL/LPL"/>
</dbReference>
<comment type="subunit">
    <text evidence="8">Homodimer.</text>
</comment>
<proteinExistence type="inferred from homology"/>
<dbReference type="GO" id="GO:0005737">
    <property type="term" value="C:cytoplasm"/>
    <property type="evidence" value="ECO:0007669"/>
    <property type="project" value="UniProtKB-SubCell"/>
</dbReference>
<comment type="catalytic activity">
    <reaction evidence="7 8">
        <text>tRNA(His) + L-histidine + ATP = L-histidyl-tRNA(His) + AMP + diphosphate + H(+)</text>
        <dbReference type="Rhea" id="RHEA:17313"/>
        <dbReference type="Rhea" id="RHEA-COMP:9665"/>
        <dbReference type="Rhea" id="RHEA-COMP:9689"/>
        <dbReference type="ChEBI" id="CHEBI:15378"/>
        <dbReference type="ChEBI" id="CHEBI:30616"/>
        <dbReference type="ChEBI" id="CHEBI:33019"/>
        <dbReference type="ChEBI" id="CHEBI:57595"/>
        <dbReference type="ChEBI" id="CHEBI:78442"/>
        <dbReference type="ChEBI" id="CHEBI:78527"/>
        <dbReference type="ChEBI" id="CHEBI:456215"/>
        <dbReference type="EC" id="6.1.1.21"/>
    </reaction>
</comment>
<evidence type="ECO:0000256" key="8">
    <source>
        <dbReference type="HAMAP-Rule" id="MF_00127"/>
    </source>
</evidence>
<evidence type="ECO:0000259" key="10">
    <source>
        <dbReference type="PROSITE" id="PS50862"/>
    </source>
</evidence>
<keyword evidence="6 8" id="KW-0030">Aminoacyl-tRNA synthetase</keyword>
<evidence type="ECO:0000313" key="12">
    <source>
        <dbReference type="Proteomes" id="UP000229740"/>
    </source>
</evidence>
<dbReference type="InterPro" id="IPR004154">
    <property type="entry name" value="Anticodon-bd"/>
</dbReference>
<dbReference type="InterPro" id="IPR033656">
    <property type="entry name" value="HisRS_anticodon"/>
</dbReference>
<keyword evidence="8" id="KW-0963">Cytoplasm</keyword>
<evidence type="ECO:0000256" key="1">
    <source>
        <dbReference type="ARBA" id="ARBA00008226"/>
    </source>
</evidence>
<feature type="binding site" evidence="9">
    <location>
        <begin position="262"/>
        <end position="263"/>
    </location>
    <ligand>
        <name>L-histidine</name>
        <dbReference type="ChEBI" id="CHEBI:57595"/>
    </ligand>
</feature>
<dbReference type="PIRSF" id="PIRSF001549">
    <property type="entry name" value="His-tRNA_synth"/>
    <property type="match status" value="1"/>
</dbReference>
<sequence>MNIQSFRGFHDILPDEIRRWHSVEAATRELFELYGYSEIRTPVLERVELFSRGVGEDTDIVQKEMYVIENEREGSMALRPEGTAAVVRAYNEHKLSARHPLPEKLYYILPMFRHERPQAGRFRQFHQIGAEALGVDSPAIDAEMIAMIFQLFLNMGVTDIEVQLNSVGCKSCRPDYRRQLKTYLTDSYDRLCEDCQQRIERNPMRVLDCKQERCREIVSGAPVIIEQYCEECQRHFTELQDYLRLLEIDFHISPRMVRGLDYYVRTAFEFVSSSLGAQSAVLGGGRYDGLSENIGGKALPGVGFAMGMERFIALLPDQAQAATLDVFIAVLGASARKPAVTLQKELRRAGIRTEIEYHHRSLKSQMKKADKLGAAYVILLGDNEIETGVAVVRNMCESSQQEIQITRLAARLTELLKG</sequence>
<dbReference type="Pfam" id="PF13393">
    <property type="entry name" value="tRNA-synt_His"/>
    <property type="match status" value="2"/>
</dbReference>
<name>A0A2G6E6F8_9BACT</name>
<feature type="binding site" evidence="9">
    <location>
        <position position="127"/>
    </location>
    <ligand>
        <name>L-histidine</name>
        <dbReference type="ChEBI" id="CHEBI:57595"/>
    </ligand>
</feature>
<dbReference type="PROSITE" id="PS50862">
    <property type="entry name" value="AA_TRNA_LIGASE_II"/>
    <property type="match status" value="1"/>
</dbReference>